<dbReference type="Pfam" id="PF00990">
    <property type="entry name" value="GGDEF"/>
    <property type="match status" value="1"/>
</dbReference>
<dbReference type="PROSITE" id="PS50887">
    <property type="entry name" value="GGDEF"/>
    <property type="match status" value="1"/>
</dbReference>
<dbReference type="PANTHER" id="PTHR44757:SF2">
    <property type="entry name" value="BIOFILM ARCHITECTURE MAINTENANCE PROTEIN MBAA"/>
    <property type="match status" value="1"/>
</dbReference>
<dbReference type="CDD" id="cd00130">
    <property type="entry name" value="PAS"/>
    <property type="match status" value="1"/>
</dbReference>
<evidence type="ECO:0000313" key="5">
    <source>
        <dbReference type="Proteomes" id="UP000267400"/>
    </source>
</evidence>
<keyword evidence="5" id="KW-1185">Reference proteome</keyword>
<dbReference type="PROSITE" id="PS50883">
    <property type="entry name" value="EAL"/>
    <property type="match status" value="1"/>
</dbReference>
<evidence type="ECO:0000259" key="2">
    <source>
        <dbReference type="PROSITE" id="PS50883"/>
    </source>
</evidence>
<dbReference type="Pfam" id="PF00563">
    <property type="entry name" value="EAL"/>
    <property type="match status" value="1"/>
</dbReference>
<dbReference type="NCBIfam" id="TIGR00229">
    <property type="entry name" value="sensory_box"/>
    <property type="match status" value="1"/>
</dbReference>
<dbReference type="SMART" id="SM00052">
    <property type="entry name" value="EAL"/>
    <property type="match status" value="1"/>
</dbReference>
<sequence length="574" mass="63369">MPCSCHHRAPWKAQGDHAAGVFRHASEAIIISDAANRIIDVNPAFEELTGRGREAVLGETPALFFAQCLEAATHSEDCPSLQSDGRCKTEVTYLDRRGEACPAVLSISRVRDDRGAVSHHVMVLSDLAALTTTGRQAAREVYFDRLTGLPNLQLLTQLIHESLQHVDQHGGSLTVCSLDIDHFKAANDHLGRETGDLLLSTFAHRVGHLLHGDDVLARIGGDEFVLVLHHRADEAEFERLLEAIRQPLFLKGELLNLTASVGVSFYPGDDVTGDILLRHATQAMYRAKQRGRNTFHVFDPALDRELQVRQEQRQRFSAALAGHELCLHYQPQVDITDGRVVGVEALVRWQHPEQGLLAPGRFLPMIEGSPLETALGEWVLDAALAQLAAWQREGIDLPVHVNISPSHLLSGDFGERLSGLLARHRRVPARRLKLEVLETAAMHDIQAAQATMEHCQSLGIDFAIDDFGTGFSSLTNLRRLPVDLIKIDQSFVCGMLEDPDDRAIVESVVYMARRFGRPLLAEGVETLEHARALMALGCPLAQGYGIARPMPASRLPAWLQAWTARTDWHAIGMS</sequence>
<feature type="domain" description="EAL" evidence="2">
    <location>
        <begin position="309"/>
        <end position="563"/>
    </location>
</feature>
<dbReference type="NCBIfam" id="TIGR00254">
    <property type="entry name" value="GGDEF"/>
    <property type="match status" value="1"/>
</dbReference>
<dbReference type="SUPFAM" id="SSF55073">
    <property type="entry name" value="Nucleotide cyclase"/>
    <property type="match status" value="1"/>
</dbReference>
<dbReference type="Proteomes" id="UP000267400">
    <property type="component" value="Unassembled WGS sequence"/>
</dbReference>
<evidence type="ECO:0000259" key="1">
    <source>
        <dbReference type="PROSITE" id="PS50112"/>
    </source>
</evidence>
<reference evidence="4 5" key="1">
    <citation type="submission" date="2018-12" db="EMBL/GenBank/DDBJ databases">
        <authorList>
            <person name="Yu L."/>
        </authorList>
    </citation>
    <scope>NUCLEOTIDE SEQUENCE [LARGE SCALE GENOMIC DNA]</scope>
    <source>
        <strain evidence="4 5">11S</strain>
    </source>
</reference>
<proteinExistence type="predicted"/>
<dbReference type="InterPro" id="IPR029787">
    <property type="entry name" value="Nucleotide_cyclase"/>
</dbReference>
<feature type="domain" description="GGDEF" evidence="3">
    <location>
        <begin position="171"/>
        <end position="300"/>
    </location>
</feature>
<dbReference type="SUPFAM" id="SSF55785">
    <property type="entry name" value="PYP-like sensor domain (PAS domain)"/>
    <property type="match status" value="1"/>
</dbReference>
<dbReference type="PROSITE" id="PS50112">
    <property type="entry name" value="PAS"/>
    <property type="match status" value="1"/>
</dbReference>
<evidence type="ECO:0000313" key="4">
    <source>
        <dbReference type="EMBL" id="RTR04517.1"/>
    </source>
</evidence>
<dbReference type="InterPro" id="IPR035965">
    <property type="entry name" value="PAS-like_dom_sf"/>
</dbReference>
<evidence type="ECO:0000259" key="3">
    <source>
        <dbReference type="PROSITE" id="PS50887"/>
    </source>
</evidence>
<accession>A0A3S0R263</accession>
<dbReference type="Gene3D" id="3.20.20.450">
    <property type="entry name" value="EAL domain"/>
    <property type="match status" value="1"/>
</dbReference>
<protein>
    <submittedName>
        <fullName evidence="4">Phosphodiesterase</fullName>
    </submittedName>
</protein>
<dbReference type="InterPro" id="IPR035919">
    <property type="entry name" value="EAL_sf"/>
</dbReference>
<dbReference type="SMART" id="SM00091">
    <property type="entry name" value="PAS"/>
    <property type="match status" value="1"/>
</dbReference>
<dbReference type="EMBL" id="RXNS01000007">
    <property type="protein sequence ID" value="RTR04517.1"/>
    <property type="molecule type" value="Genomic_DNA"/>
</dbReference>
<dbReference type="Pfam" id="PF13426">
    <property type="entry name" value="PAS_9"/>
    <property type="match status" value="1"/>
</dbReference>
<dbReference type="OrthoDB" id="9176779at2"/>
<dbReference type="InterPro" id="IPR001633">
    <property type="entry name" value="EAL_dom"/>
</dbReference>
<dbReference type="Gene3D" id="3.30.70.270">
    <property type="match status" value="1"/>
</dbReference>
<dbReference type="Gene3D" id="3.30.450.20">
    <property type="entry name" value="PAS domain"/>
    <property type="match status" value="1"/>
</dbReference>
<dbReference type="InterPro" id="IPR043128">
    <property type="entry name" value="Rev_trsase/Diguanyl_cyclase"/>
</dbReference>
<dbReference type="InterPro" id="IPR052155">
    <property type="entry name" value="Biofilm_reg_signaling"/>
</dbReference>
<dbReference type="InterPro" id="IPR000160">
    <property type="entry name" value="GGDEF_dom"/>
</dbReference>
<dbReference type="AlphaFoldDB" id="A0A3S0R263"/>
<dbReference type="SUPFAM" id="SSF141868">
    <property type="entry name" value="EAL domain-like"/>
    <property type="match status" value="1"/>
</dbReference>
<gene>
    <name evidence="4" type="ORF">EKG36_08795</name>
</gene>
<feature type="domain" description="PAS" evidence="1">
    <location>
        <begin position="21"/>
        <end position="77"/>
    </location>
</feature>
<dbReference type="InterPro" id="IPR000014">
    <property type="entry name" value="PAS"/>
</dbReference>
<dbReference type="PANTHER" id="PTHR44757">
    <property type="entry name" value="DIGUANYLATE CYCLASE DGCP"/>
    <property type="match status" value="1"/>
</dbReference>
<dbReference type="CDD" id="cd01948">
    <property type="entry name" value="EAL"/>
    <property type="match status" value="1"/>
</dbReference>
<name>A0A3S0R263_9GAMM</name>
<comment type="caution">
    <text evidence="4">The sequence shown here is derived from an EMBL/GenBank/DDBJ whole genome shotgun (WGS) entry which is preliminary data.</text>
</comment>
<organism evidence="4 5">
    <name type="scientific">Halomonas nitroreducens</name>
    <dbReference type="NCBI Taxonomy" id="447425"/>
    <lineage>
        <taxon>Bacteria</taxon>
        <taxon>Pseudomonadati</taxon>
        <taxon>Pseudomonadota</taxon>
        <taxon>Gammaproteobacteria</taxon>
        <taxon>Oceanospirillales</taxon>
        <taxon>Halomonadaceae</taxon>
        <taxon>Halomonas</taxon>
    </lineage>
</organism>
<dbReference type="CDD" id="cd01949">
    <property type="entry name" value="GGDEF"/>
    <property type="match status" value="1"/>
</dbReference>
<dbReference type="SMART" id="SM00267">
    <property type="entry name" value="GGDEF"/>
    <property type="match status" value="1"/>
</dbReference>